<comment type="similarity">
    <text evidence="2">Belongs to the amino acid-polyamine-organocation (APC) superfamily. Spore germination protein (SGP) (TC 2.A.3.9) family.</text>
</comment>
<feature type="transmembrane region" description="Helical" evidence="8">
    <location>
        <begin position="146"/>
        <end position="166"/>
    </location>
</feature>
<evidence type="ECO:0000256" key="6">
    <source>
        <dbReference type="ARBA" id="ARBA00022989"/>
    </source>
</evidence>
<dbReference type="InterPro" id="IPR004761">
    <property type="entry name" value="Spore_GerAB"/>
</dbReference>
<organism evidence="9 10">
    <name type="scientific">Acetivibrio thermocellus AD2</name>
    <dbReference type="NCBI Taxonomy" id="1138384"/>
    <lineage>
        <taxon>Bacteria</taxon>
        <taxon>Bacillati</taxon>
        <taxon>Bacillota</taxon>
        <taxon>Clostridia</taxon>
        <taxon>Eubacteriales</taxon>
        <taxon>Oscillospiraceae</taxon>
        <taxon>Acetivibrio</taxon>
    </lineage>
</organism>
<proteinExistence type="inferred from homology"/>
<reference evidence="9 10" key="1">
    <citation type="submission" date="2017-09" db="EMBL/GenBank/DDBJ databases">
        <title>Evaluation of Pacific Biosciences Sequencing Technology to Finishing C. thermocellum Genome Sequences.</title>
        <authorList>
            <person name="Brown S."/>
        </authorList>
    </citation>
    <scope>NUCLEOTIDE SEQUENCE [LARGE SCALE GENOMIC DNA]</scope>
    <source>
        <strain evidence="9 10">AD2</strain>
    </source>
</reference>
<dbReference type="Gene3D" id="1.20.1740.10">
    <property type="entry name" value="Amino acid/polyamine transporter I"/>
    <property type="match status" value="1"/>
</dbReference>
<evidence type="ECO:0000256" key="4">
    <source>
        <dbReference type="ARBA" id="ARBA00022544"/>
    </source>
</evidence>
<feature type="transmembrane region" description="Helical" evidence="8">
    <location>
        <begin position="217"/>
        <end position="240"/>
    </location>
</feature>
<evidence type="ECO:0000313" key="10">
    <source>
        <dbReference type="Proteomes" id="UP000223596"/>
    </source>
</evidence>
<feature type="transmembrane region" description="Helical" evidence="8">
    <location>
        <begin position="269"/>
        <end position="290"/>
    </location>
</feature>
<dbReference type="AlphaFoldDB" id="A0AB36TG12"/>
<dbReference type="NCBIfam" id="TIGR00912">
    <property type="entry name" value="2A0309"/>
    <property type="match status" value="1"/>
</dbReference>
<feature type="transmembrane region" description="Helical" evidence="8">
    <location>
        <begin position="299"/>
        <end position="317"/>
    </location>
</feature>
<dbReference type="Pfam" id="PF03845">
    <property type="entry name" value="Spore_permease"/>
    <property type="match status" value="1"/>
</dbReference>
<keyword evidence="5 8" id="KW-0812">Transmembrane</keyword>
<feature type="transmembrane region" description="Helical" evidence="8">
    <location>
        <begin position="83"/>
        <end position="101"/>
    </location>
</feature>
<keyword evidence="7 8" id="KW-0472">Membrane</keyword>
<gene>
    <name evidence="9" type="ORF">M972_111621</name>
</gene>
<feature type="transmembrane region" description="Helical" evidence="8">
    <location>
        <begin position="113"/>
        <end position="134"/>
    </location>
</feature>
<dbReference type="GO" id="GO:0009847">
    <property type="term" value="P:spore germination"/>
    <property type="evidence" value="ECO:0007669"/>
    <property type="project" value="InterPro"/>
</dbReference>
<keyword evidence="3" id="KW-0813">Transport</keyword>
<dbReference type="GO" id="GO:0016020">
    <property type="term" value="C:membrane"/>
    <property type="evidence" value="ECO:0007669"/>
    <property type="project" value="UniProtKB-SubCell"/>
</dbReference>
<evidence type="ECO:0000313" key="9">
    <source>
        <dbReference type="EMBL" id="PFH02832.1"/>
    </source>
</evidence>
<evidence type="ECO:0000256" key="1">
    <source>
        <dbReference type="ARBA" id="ARBA00004141"/>
    </source>
</evidence>
<keyword evidence="4" id="KW-0309">Germination</keyword>
<accession>A0AB36TG12</accession>
<dbReference type="PANTHER" id="PTHR34975">
    <property type="entry name" value="SPORE GERMINATION PROTEIN A2"/>
    <property type="match status" value="1"/>
</dbReference>
<feature type="transmembrane region" description="Helical" evidence="8">
    <location>
        <begin position="38"/>
        <end position="57"/>
    </location>
</feature>
<feature type="transmembrane region" description="Helical" evidence="8">
    <location>
        <begin position="337"/>
        <end position="356"/>
    </location>
</feature>
<dbReference type="PANTHER" id="PTHR34975:SF2">
    <property type="entry name" value="SPORE GERMINATION PROTEIN A2"/>
    <property type="match status" value="1"/>
</dbReference>
<evidence type="ECO:0000256" key="3">
    <source>
        <dbReference type="ARBA" id="ARBA00022448"/>
    </source>
</evidence>
<dbReference type="EMBL" id="PDBW01000001">
    <property type="protein sequence ID" value="PFH02832.1"/>
    <property type="molecule type" value="Genomic_DNA"/>
</dbReference>
<feature type="transmembrane region" description="Helical" evidence="8">
    <location>
        <begin position="12"/>
        <end position="32"/>
    </location>
</feature>
<dbReference type="RefSeq" id="WP_003516651.1">
    <property type="nucleotide sequence ID" value="NZ_CP013828.1"/>
</dbReference>
<sequence>MNNNTFGSHEAICLMITMISTKAILSFPNIMAKIGGSAAWIVAIYISILAIIVFYITSKLYSNFEGKDIIDIGEILGGKALKIPLGILIIVFLVALSAFYLRSFSEEMKTMSFTMSPIGFIMLFFVLGMIISAYIGFEALIRFQSIMVPISVISFTLFIIALAPSMNIDNVKPILGLGPYNIFVKGAVRIGDFAELIFLFLLPPFIKKWDIFNRVGFIGLAICAIVLTSITFTFVSIFPYPVSTDDLLPTYELARIIKFGRFFERAESILVITWATIAFMYLSTAFYFLLHIFKKTFDLCYYQPLILPMALVIMSLSLLPKRLMDSILLEAEVFRNYIWIIAFAIPLLLLIVARALNNKKSSNSP</sequence>
<dbReference type="GeneID" id="35806129"/>
<evidence type="ECO:0000256" key="2">
    <source>
        <dbReference type="ARBA" id="ARBA00007998"/>
    </source>
</evidence>
<evidence type="ECO:0000256" key="8">
    <source>
        <dbReference type="SAM" id="Phobius"/>
    </source>
</evidence>
<evidence type="ECO:0000256" key="5">
    <source>
        <dbReference type="ARBA" id="ARBA00022692"/>
    </source>
</evidence>
<comment type="subcellular location">
    <subcellularLocation>
        <location evidence="1">Membrane</location>
        <topology evidence="1">Multi-pass membrane protein</topology>
    </subcellularLocation>
</comment>
<name>A0AB36TG12_ACETH</name>
<keyword evidence="6 8" id="KW-1133">Transmembrane helix</keyword>
<dbReference type="Proteomes" id="UP000223596">
    <property type="component" value="Unassembled WGS sequence"/>
</dbReference>
<comment type="caution">
    <text evidence="9">The sequence shown here is derived from an EMBL/GenBank/DDBJ whole genome shotgun (WGS) entry which is preliminary data.</text>
</comment>
<evidence type="ECO:0000256" key="7">
    <source>
        <dbReference type="ARBA" id="ARBA00023136"/>
    </source>
</evidence>
<protein>
    <submittedName>
        <fullName evidence="9">Spore germination protein (Amino acid permease)</fullName>
    </submittedName>
</protein>